<proteinExistence type="predicted"/>
<feature type="region of interest" description="Disordered" evidence="1">
    <location>
        <begin position="1"/>
        <end position="24"/>
    </location>
</feature>
<reference evidence="2 3" key="1">
    <citation type="submission" date="2020-12" db="EMBL/GenBank/DDBJ databases">
        <title>Concerted genomic and epigenomic changes stabilize Arabidopsis allopolyploids.</title>
        <authorList>
            <person name="Chen Z."/>
        </authorList>
    </citation>
    <scope>NUCLEOTIDE SEQUENCE [LARGE SCALE GENOMIC DNA]</scope>
    <source>
        <strain evidence="2">Allo738</strain>
        <tissue evidence="2">Leaf</tissue>
    </source>
</reference>
<gene>
    <name evidence="2" type="ORF">ISN45_At01g065230</name>
</gene>
<keyword evidence="3" id="KW-1185">Reference proteome</keyword>
<sequence>MAVRRDMTARGTCKNGGHVARREMGRSDGEGVNITQLSLSWRVIETCSL</sequence>
<evidence type="ECO:0000313" key="2">
    <source>
        <dbReference type="EMBL" id="KAG7651681.1"/>
    </source>
</evidence>
<accession>A0A8T2GVM1</accession>
<dbReference type="EMBL" id="JAEFBK010000001">
    <property type="protein sequence ID" value="KAG7651681.1"/>
    <property type="molecule type" value="Genomic_DNA"/>
</dbReference>
<evidence type="ECO:0000256" key="1">
    <source>
        <dbReference type="SAM" id="MobiDB-lite"/>
    </source>
</evidence>
<dbReference type="AlphaFoldDB" id="A0A8T2GVM1"/>
<organism evidence="2 3">
    <name type="scientific">Arabidopsis thaliana x Arabidopsis arenosa</name>
    <dbReference type="NCBI Taxonomy" id="1240361"/>
    <lineage>
        <taxon>Eukaryota</taxon>
        <taxon>Viridiplantae</taxon>
        <taxon>Streptophyta</taxon>
        <taxon>Embryophyta</taxon>
        <taxon>Tracheophyta</taxon>
        <taxon>Spermatophyta</taxon>
        <taxon>Magnoliopsida</taxon>
        <taxon>eudicotyledons</taxon>
        <taxon>Gunneridae</taxon>
        <taxon>Pentapetalae</taxon>
        <taxon>rosids</taxon>
        <taxon>malvids</taxon>
        <taxon>Brassicales</taxon>
        <taxon>Brassicaceae</taxon>
        <taxon>Camelineae</taxon>
        <taxon>Arabidopsis</taxon>
    </lineage>
</organism>
<name>A0A8T2GVM1_9BRAS</name>
<comment type="caution">
    <text evidence="2">The sequence shown here is derived from an EMBL/GenBank/DDBJ whole genome shotgun (WGS) entry which is preliminary data.</text>
</comment>
<evidence type="ECO:0000313" key="3">
    <source>
        <dbReference type="Proteomes" id="UP000694240"/>
    </source>
</evidence>
<dbReference type="Proteomes" id="UP000694240">
    <property type="component" value="Chromosome 1"/>
</dbReference>
<protein>
    <submittedName>
        <fullName evidence="2">Uncharacterized protein</fullName>
    </submittedName>
</protein>